<feature type="signal peptide" evidence="1">
    <location>
        <begin position="1"/>
        <end position="18"/>
    </location>
</feature>
<proteinExistence type="predicted"/>
<dbReference type="AlphaFoldDB" id="A0A224Y3R7"/>
<keyword evidence="1" id="KW-0732">Signal</keyword>
<organism evidence="2">
    <name type="scientific">Panstrongylus lignarius</name>
    <dbReference type="NCBI Taxonomy" id="156445"/>
    <lineage>
        <taxon>Eukaryota</taxon>
        <taxon>Metazoa</taxon>
        <taxon>Ecdysozoa</taxon>
        <taxon>Arthropoda</taxon>
        <taxon>Hexapoda</taxon>
        <taxon>Insecta</taxon>
        <taxon>Pterygota</taxon>
        <taxon>Neoptera</taxon>
        <taxon>Paraneoptera</taxon>
        <taxon>Hemiptera</taxon>
        <taxon>Heteroptera</taxon>
        <taxon>Panheteroptera</taxon>
        <taxon>Cimicomorpha</taxon>
        <taxon>Reduviidae</taxon>
        <taxon>Triatominae</taxon>
        <taxon>Panstrongylus</taxon>
    </lineage>
</organism>
<feature type="chain" id="PRO_5012804643" evidence="1">
    <location>
        <begin position="19"/>
        <end position="76"/>
    </location>
</feature>
<dbReference type="EMBL" id="GFTR01000636">
    <property type="protein sequence ID" value="JAW15790.1"/>
    <property type="molecule type" value="Transcribed_RNA"/>
</dbReference>
<reference evidence="2" key="1">
    <citation type="journal article" date="2018" name="PLoS Negl. Trop. Dis.">
        <title>An insight into the salivary gland and fat body transcriptome of Panstrongylus lignarius (Hemiptera: Heteroptera), the main vector of Chagas disease in Peru.</title>
        <authorList>
            <person name="Nevoa J.C."/>
            <person name="Mendes M.T."/>
            <person name="da Silva M.V."/>
            <person name="Soares S.C."/>
            <person name="Oliveira C.J.F."/>
            <person name="Ribeiro J.M.C."/>
        </authorList>
    </citation>
    <scope>NUCLEOTIDE SEQUENCE</scope>
</reference>
<evidence type="ECO:0000256" key="1">
    <source>
        <dbReference type="SAM" id="SignalP"/>
    </source>
</evidence>
<sequence length="76" mass="8441">MFSSLAIFLVILLGSCHVDLKCPHGSRRGTPGNKCPRSSAIIFVCPFRCFGLTCGYHLLTSQLPRRSARKLLSYLQ</sequence>
<name>A0A224Y3R7_9HEMI</name>
<protein>
    <submittedName>
        <fullName evidence="2">Putative secreted protein</fullName>
    </submittedName>
</protein>
<accession>A0A224Y3R7</accession>
<evidence type="ECO:0000313" key="2">
    <source>
        <dbReference type="EMBL" id="JAW15790.1"/>
    </source>
</evidence>